<feature type="region of interest" description="Disordered" evidence="1">
    <location>
        <begin position="184"/>
        <end position="213"/>
    </location>
</feature>
<dbReference type="InterPro" id="IPR010852">
    <property type="entry name" value="ABATE"/>
</dbReference>
<evidence type="ECO:0000313" key="3">
    <source>
        <dbReference type="EMBL" id="GID70851.1"/>
    </source>
</evidence>
<sequence>MDHDDTAASTRRLLLAAAPGGLCVVQDLLNSASMPVASVPDLLADQATAQAWLDTSLQTWSQQAGRTPPRITLSDDDLVALRELRSRIRGWLTDEGQDRSALTFEAGVALYDGRLAFELRGSGAAVVISLVLLESLLASHTGALSRLKTCMNPACGAAFYDLSRNSTRVWHDMKTCGNPINLRASRARRRTPPEARRAPKIASGERESTPSIE</sequence>
<dbReference type="InterPro" id="IPR021005">
    <property type="entry name" value="Znf_CGNR"/>
</dbReference>
<dbReference type="AlphaFoldDB" id="A0A919MH28"/>
<feature type="domain" description="Zinc finger CGNR" evidence="2">
    <location>
        <begin position="146"/>
        <end position="189"/>
    </location>
</feature>
<keyword evidence="4" id="KW-1185">Reference proteome</keyword>
<name>A0A919MH28_9ACTN</name>
<dbReference type="RefSeq" id="WP_203755228.1">
    <property type="nucleotide sequence ID" value="NZ_BAAAUC010000079.1"/>
</dbReference>
<evidence type="ECO:0000256" key="1">
    <source>
        <dbReference type="SAM" id="MobiDB-lite"/>
    </source>
</evidence>
<gene>
    <name evidence="3" type="ORF">Acy02nite_87320</name>
</gene>
<protein>
    <recommendedName>
        <fullName evidence="2">Zinc finger CGNR domain-containing protein</fullName>
    </recommendedName>
</protein>
<dbReference type="EMBL" id="BOMH01000085">
    <property type="protein sequence ID" value="GID70851.1"/>
    <property type="molecule type" value="Genomic_DNA"/>
</dbReference>
<comment type="caution">
    <text evidence="3">The sequence shown here is derived from an EMBL/GenBank/DDBJ whole genome shotgun (WGS) entry which is preliminary data.</text>
</comment>
<evidence type="ECO:0000259" key="2">
    <source>
        <dbReference type="Pfam" id="PF11706"/>
    </source>
</evidence>
<proteinExistence type="predicted"/>
<evidence type="ECO:0000313" key="4">
    <source>
        <dbReference type="Proteomes" id="UP000619479"/>
    </source>
</evidence>
<feature type="compositionally biased region" description="Basic and acidic residues" evidence="1">
    <location>
        <begin position="191"/>
        <end position="213"/>
    </location>
</feature>
<dbReference type="PANTHER" id="PTHR35525:SF3">
    <property type="entry name" value="BLL6575 PROTEIN"/>
    <property type="match status" value="1"/>
</dbReference>
<dbReference type="Proteomes" id="UP000619479">
    <property type="component" value="Unassembled WGS sequence"/>
</dbReference>
<dbReference type="Pfam" id="PF11706">
    <property type="entry name" value="zf-CGNR"/>
    <property type="match status" value="1"/>
</dbReference>
<accession>A0A919MH28</accession>
<dbReference type="Gene3D" id="1.10.3300.10">
    <property type="entry name" value="Jann2411-like domain"/>
    <property type="match status" value="1"/>
</dbReference>
<reference evidence="3" key="1">
    <citation type="submission" date="2021-01" db="EMBL/GenBank/DDBJ databases">
        <title>Whole genome shotgun sequence of Actinoplanes cyaneus NBRC 14990.</title>
        <authorList>
            <person name="Komaki H."/>
            <person name="Tamura T."/>
        </authorList>
    </citation>
    <scope>NUCLEOTIDE SEQUENCE</scope>
    <source>
        <strain evidence="3">NBRC 14990</strain>
    </source>
</reference>
<dbReference type="InterPro" id="IPR023286">
    <property type="entry name" value="ABATE_dom_sf"/>
</dbReference>
<dbReference type="PANTHER" id="PTHR35525">
    <property type="entry name" value="BLL6575 PROTEIN"/>
    <property type="match status" value="1"/>
</dbReference>
<dbReference type="SUPFAM" id="SSF160904">
    <property type="entry name" value="Jann2411-like"/>
    <property type="match status" value="1"/>
</dbReference>
<organism evidence="3 4">
    <name type="scientific">Actinoplanes cyaneus</name>
    <dbReference type="NCBI Taxonomy" id="52696"/>
    <lineage>
        <taxon>Bacteria</taxon>
        <taxon>Bacillati</taxon>
        <taxon>Actinomycetota</taxon>
        <taxon>Actinomycetes</taxon>
        <taxon>Micromonosporales</taxon>
        <taxon>Micromonosporaceae</taxon>
        <taxon>Actinoplanes</taxon>
    </lineage>
</organism>